<evidence type="ECO:0000256" key="1">
    <source>
        <dbReference type="SAM" id="MobiDB-lite"/>
    </source>
</evidence>
<accession>A0AAV7WVS9</accession>
<gene>
    <name evidence="2" type="ORF">NDU88_004943</name>
</gene>
<evidence type="ECO:0000313" key="3">
    <source>
        <dbReference type="Proteomes" id="UP001066276"/>
    </source>
</evidence>
<dbReference type="Proteomes" id="UP001066276">
    <property type="component" value="Chromosome 1_1"/>
</dbReference>
<reference evidence="2" key="1">
    <citation type="journal article" date="2022" name="bioRxiv">
        <title>Sequencing and chromosome-scale assembly of the giantPleurodeles waltlgenome.</title>
        <authorList>
            <person name="Brown T."/>
            <person name="Elewa A."/>
            <person name="Iarovenko S."/>
            <person name="Subramanian E."/>
            <person name="Araus A.J."/>
            <person name="Petzold A."/>
            <person name="Susuki M."/>
            <person name="Suzuki K.-i.T."/>
            <person name="Hayashi T."/>
            <person name="Toyoda A."/>
            <person name="Oliveira C."/>
            <person name="Osipova E."/>
            <person name="Leigh N.D."/>
            <person name="Simon A."/>
            <person name="Yun M.H."/>
        </authorList>
    </citation>
    <scope>NUCLEOTIDE SEQUENCE</scope>
    <source>
        <strain evidence="2">20211129_DDA</strain>
        <tissue evidence="2">Liver</tissue>
    </source>
</reference>
<protein>
    <submittedName>
        <fullName evidence="2">Uncharacterized protein</fullName>
    </submittedName>
</protein>
<keyword evidence="3" id="KW-1185">Reference proteome</keyword>
<sequence length="162" mass="17365">MRSPGAVLRLSFRAAQLLQVPSTEATAGAPGHGSRPLVPEARRRPGWQPLADRPQAQEAGRGRRRCVSPARLGTGACKNALVSSSPGFGWVTVSAPPLLGLLQQHRPGRRVISGAAPFYRRARSGPALASGLLQTSFFGAIRAPAWYWVDQRQPAMYKNTGC</sequence>
<comment type="caution">
    <text evidence="2">The sequence shown here is derived from an EMBL/GenBank/DDBJ whole genome shotgun (WGS) entry which is preliminary data.</text>
</comment>
<proteinExistence type="predicted"/>
<evidence type="ECO:0000313" key="2">
    <source>
        <dbReference type="EMBL" id="KAJ1217349.1"/>
    </source>
</evidence>
<feature type="region of interest" description="Disordered" evidence="1">
    <location>
        <begin position="23"/>
        <end position="65"/>
    </location>
</feature>
<dbReference type="AlphaFoldDB" id="A0AAV7WVS9"/>
<dbReference type="EMBL" id="JANPWB010000001">
    <property type="protein sequence ID" value="KAJ1217349.1"/>
    <property type="molecule type" value="Genomic_DNA"/>
</dbReference>
<name>A0AAV7WVS9_PLEWA</name>
<organism evidence="2 3">
    <name type="scientific">Pleurodeles waltl</name>
    <name type="common">Iberian ribbed newt</name>
    <dbReference type="NCBI Taxonomy" id="8319"/>
    <lineage>
        <taxon>Eukaryota</taxon>
        <taxon>Metazoa</taxon>
        <taxon>Chordata</taxon>
        <taxon>Craniata</taxon>
        <taxon>Vertebrata</taxon>
        <taxon>Euteleostomi</taxon>
        <taxon>Amphibia</taxon>
        <taxon>Batrachia</taxon>
        <taxon>Caudata</taxon>
        <taxon>Salamandroidea</taxon>
        <taxon>Salamandridae</taxon>
        <taxon>Pleurodelinae</taxon>
        <taxon>Pleurodeles</taxon>
    </lineage>
</organism>